<evidence type="ECO:0000256" key="12">
    <source>
        <dbReference type="HAMAP-Rule" id="MF_00418"/>
    </source>
</evidence>
<dbReference type="GO" id="GO:0019877">
    <property type="term" value="P:diaminopimelate biosynthetic process"/>
    <property type="evidence" value="ECO:0007669"/>
    <property type="project" value="UniProtKB-UniRule"/>
</dbReference>
<dbReference type="Gene3D" id="3.20.20.70">
    <property type="entry name" value="Aldolase class I"/>
    <property type="match status" value="1"/>
</dbReference>
<dbReference type="GO" id="GO:0005829">
    <property type="term" value="C:cytosol"/>
    <property type="evidence" value="ECO:0007669"/>
    <property type="project" value="TreeGrafter"/>
</dbReference>
<comment type="subcellular location">
    <subcellularLocation>
        <location evidence="12">Cytoplasm</location>
    </subcellularLocation>
</comment>
<keyword evidence="9 12" id="KW-0456">Lyase</keyword>
<evidence type="ECO:0000256" key="13">
    <source>
        <dbReference type="PIRNR" id="PIRNR001365"/>
    </source>
</evidence>
<comment type="subunit">
    <text evidence="12">Homotetramer; dimer of dimers.</text>
</comment>
<evidence type="ECO:0000256" key="6">
    <source>
        <dbReference type="ARBA" id="ARBA00022605"/>
    </source>
</evidence>
<keyword evidence="8 12" id="KW-0457">Lysine biosynthesis</keyword>
<evidence type="ECO:0000256" key="14">
    <source>
        <dbReference type="PIRSR" id="PIRSR001365-1"/>
    </source>
</evidence>
<dbReference type="CDD" id="cd00950">
    <property type="entry name" value="DHDPS"/>
    <property type="match status" value="1"/>
</dbReference>
<keyword evidence="17" id="KW-1185">Reference proteome</keyword>
<dbReference type="PIRSF" id="PIRSF001365">
    <property type="entry name" value="DHDPS"/>
    <property type="match status" value="1"/>
</dbReference>
<dbReference type="SUPFAM" id="SSF51569">
    <property type="entry name" value="Aldolase"/>
    <property type="match status" value="1"/>
</dbReference>
<dbReference type="InterPro" id="IPR002220">
    <property type="entry name" value="DapA-like"/>
</dbReference>
<keyword evidence="7 12" id="KW-0220">Diaminopimelate biosynthesis</keyword>
<comment type="function">
    <text evidence="1 12">Catalyzes the condensation of (S)-aspartate-beta-semialdehyde [(S)-ASA] and pyruvate to 4-hydroxy-tetrahydrodipicolinate (HTPA).</text>
</comment>
<keyword evidence="10 12" id="KW-0704">Schiff base</keyword>
<accession>A0A3S2W6E0</accession>
<dbReference type="NCBIfam" id="TIGR00674">
    <property type="entry name" value="dapA"/>
    <property type="match status" value="1"/>
</dbReference>
<evidence type="ECO:0000256" key="2">
    <source>
        <dbReference type="ARBA" id="ARBA00005120"/>
    </source>
</evidence>
<feature type="binding site" evidence="12 15">
    <location>
        <position position="234"/>
    </location>
    <ligand>
        <name>pyruvate</name>
        <dbReference type="ChEBI" id="CHEBI:15361"/>
    </ligand>
</feature>
<evidence type="ECO:0000256" key="15">
    <source>
        <dbReference type="PIRSR" id="PIRSR001365-2"/>
    </source>
</evidence>
<comment type="similarity">
    <text evidence="3 12 13">Belongs to the DapA family.</text>
</comment>
<dbReference type="UniPathway" id="UPA00034">
    <property type="reaction ID" value="UER00017"/>
</dbReference>
<dbReference type="PANTHER" id="PTHR12128">
    <property type="entry name" value="DIHYDRODIPICOLINATE SYNTHASE"/>
    <property type="match status" value="1"/>
</dbReference>
<evidence type="ECO:0000256" key="1">
    <source>
        <dbReference type="ARBA" id="ARBA00003294"/>
    </source>
</evidence>
<protein>
    <recommendedName>
        <fullName evidence="4 12">4-hydroxy-tetrahydrodipicolinate synthase</fullName>
        <shortName evidence="12">HTPA synthase</shortName>
        <ecNumber evidence="4 12">4.3.3.7</ecNumber>
    </recommendedName>
</protein>
<evidence type="ECO:0000256" key="7">
    <source>
        <dbReference type="ARBA" id="ARBA00022915"/>
    </source>
</evidence>
<feature type="site" description="Part of a proton relay during catalysis" evidence="12">
    <location>
        <position position="138"/>
    </location>
</feature>
<dbReference type="SMART" id="SM01130">
    <property type="entry name" value="DHDPS"/>
    <property type="match status" value="1"/>
</dbReference>
<evidence type="ECO:0000256" key="5">
    <source>
        <dbReference type="ARBA" id="ARBA00022490"/>
    </source>
</evidence>
<comment type="caution">
    <text evidence="16">The sequence shown here is derived from an EMBL/GenBank/DDBJ whole genome shotgun (WGS) entry which is preliminary data.</text>
</comment>
<dbReference type="AlphaFoldDB" id="A0A3S2W6E0"/>
<dbReference type="GO" id="GO:0009089">
    <property type="term" value="P:lysine biosynthetic process via diaminopimelate"/>
    <property type="evidence" value="ECO:0007669"/>
    <property type="project" value="UniProtKB-UniRule"/>
</dbReference>
<dbReference type="EC" id="4.3.3.7" evidence="4 12"/>
<evidence type="ECO:0000313" key="16">
    <source>
        <dbReference type="EMBL" id="RVU38340.1"/>
    </source>
</evidence>
<feature type="site" description="Part of a proton relay during catalysis" evidence="12">
    <location>
        <position position="75"/>
    </location>
</feature>
<comment type="caution">
    <text evidence="12">Lacks conserved residue(s) required for the propagation of feature annotation.</text>
</comment>
<evidence type="ECO:0000256" key="4">
    <source>
        <dbReference type="ARBA" id="ARBA00012086"/>
    </source>
</evidence>
<evidence type="ECO:0000313" key="17">
    <source>
        <dbReference type="Proteomes" id="UP000287447"/>
    </source>
</evidence>
<dbReference type="InterPro" id="IPR013785">
    <property type="entry name" value="Aldolase_TIM"/>
</dbReference>
<keyword evidence="5 12" id="KW-0963">Cytoplasm</keyword>
<keyword evidence="6 12" id="KW-0028">Amino-acid biosynthesis</keyword>
<comment type="pathway">
    <text evidence="2 12">Amino-acid biosynthesis; L-lysine biosynthesis via DAP pathway; (S)-tetrahydrodipicolinate from L-aspartate: step 3/4.</text>
</comment>
<evidence type="ECO:0000256" key="9">
    <source>
        <dbReference type="ARBA" id="ARBA00023239"/>
    </source>
</evidence>
<dbReference type="InterPro" id="IPR005263">
    <property type="entry name" value="DapA"/>
</dbReference>
<name>A0A3S2W6E0_9PROT</name>
<dbReference type="HAMAP" id="MF_00418">
    <property type="entry name" value="DapA"/>
    <property type="match status" value="1"/>
</dbReference>
<reference evidence="17" key="1">
    <citation type="submission" date="2019-01" db="EMBL/GenBank/DDBJ databases">
        <title>Gri0909 isolated from a small marine red alga.</title>
        <authorList>
            <person name="Kim J."/>
            <person name="Jeong S.E."/>
            <person name="Jeon C.O."/>
        </authorList>
    </citation>
    <scope>NUCLEOTIDE SEQUENCE [LARGE SCALE GENOMIC DNA]</scope>
    <source>
        <strain evidence="17">Gri0909</strain>
    </source>
</reference>
<proteinExistence type="inferred from homology"/>
<dbReference type="PANTHER" id="PTHR12128:SF66">
    <property type="entry name" value="4-HYDROXY-2-OXOGLUTARATE ALDOLASE, MITOCHONDRIAL"/>
    <property type="match status" value="1"/>
</dbReference>
<comment type="catalytic activity">
    <reaction evidence="11 12">
        <text>L-aspartate 4-semialdehyde + pyruvate = (2S,4S)-4-hydroxy-2,3,4,5-tetrahydrodipicolinate + H2O + H(+)</text>
        <dbReference type="Rhea" id="RHEA:34171"/>
        <dbReference type="ChEBI" id="CHEBI:15361"/>
        <dbReference type="ChEBI" id="CHEBI:15377"/>
        <dbReference type="ChEBI" id="CHEBI:15378"/>
        <dbReference type="ChEBI" id="CHEBI:67139"/>
        <dbReference type="ChEBI" id="CHEBI:537519"/>
        <dbReference type="EC" id="4.3.3.7"/>
    </reaction>
</comment>
<organism evidence="16 17">
    <name type="scientific">Hwanghaeella grinnelliae</name>
    <dbReference type="NCBI Taxonomy" id="2500179"/>
    <lineage>
        <taxon>Bacteria</taxon>
        <taxon>Pseudomonadati</taxon>
        <taxon>Pseudomonadota</taxon>
        <taxon>Alphaproteobacteria</taxon>
        <taxon>Rhodospirillales</taxon>
        <taxon>Rhodospirillaceae</taxon>
        <taxon>Hwanghaeella</taxon>
    </lineage>
</organism>
<dbReference type="GO" id="GO:0008840">
    <property type="term" value="F:4-hydroxy-tetrahydrodipicolinate synthase activity"/>
    <property type="evidence" value="ECO:0007669"/>
    <property type="project" value="UniProtKB-UniRule"/>
</dbReference>
<evidence type="ECO:0000256" key="11">
    <source>
        <dbReference type="ARBA" id="ARBA00047836"/>
    </source>
</evidence>
<gene>
    <name evidence="12" type="primary">dapA</name>
    <name evidence="16" type="ORF">EOI86_03360</name>
</gene>
<comment type="caution">
    <text evidence="12">Was originally thought to be a dihydrodipicolinate synthase (DHDPS), catalyzing the condensation of (S)-aspartate-beta-semialdehyde [(S)-ASA] and pyruvate to dihydrodipicolinate (DHDP). However, it was shown in E.coli that the product of the enzymatic reaction is not dihydrodipicolinate but in fact (4S)-4-hydroxy-2,3,4,5-tetrahydro-(2S)-dipicolinic acid (HTPA), and that the consecutive dehydration reaction leading to DHDP is not spontaneous but catalyzed by DapB.</text>
</comment>
<dbReference type="PRINTS" id="PR00146">
    <property type="entry name" value="DHPICSNTHASE"/>
</dbReference>
<dbReference type="Pfam" id="PF00701">
    <property type="entry name" value="DHDPS"/>
    <property type="match status" value="1"/>
</dbReference>
<evidence type="ECO:0000256" key="10">
    <source>
        <dbReference type="ARBA" id="ARBA00023270"/>
    </source>
</evidence>
<feature type="active site" description="Proton donor/acceptor" evidence="12 14">
    <location>
        <position position="164"/>
    </location>
</feature>
<dbReference type="EMBL" id="SADE01000001">
    <property type="protein sequence ID" value="RVU38340.1"/>
    <property type="molecule type" value="Genomic_DNA"/>
</dbReference>
<evidence type="ECO:0000256" key="8">
    <source>
        <dbReference type="ARBA" id="ARBA00023154"/>
    </source>
</evidence>
<sequence>MTDHALNLPRAGRRGFLRAKTQIAWRNLMPGPFNGMITACITPFAKDGTIDFGTWRRLIDRQIQAGADGLVIFGTAGEAPTITPSEYLEASERVVDMVGGRVPVLAGAGGNDTRRAVTQAKALAETGIDGLLVTCPYYSKPPQHALVNHYRAIADAVDLPQLVYNIKGRTGVNIEPDTLFRMAEHENIVGVKEASDDMDQFMTVAGTAPDGFSVLAGSDHVAYPVIAFGGHGVICTVSNIIPADFKALVTAALEGNRVLAARKHALLLPMMKACFIENNPMAIKTMMALTGEIEEVFRPPLCSMMPENRDVLRSILQRFALLPGAVAAA</sequence>
<feature type="active site" description="Schiff-base intermediate with substrate" evidence="12 14">
    <location>
        <position position="192"/>
    </location>
</feature>
<dbReference type="Proteomes" id="UP000287447">
    <property type="component" value="Unassembled WGS sequence"/>
</dbReference>
<evidence type="ECO:0000256" key="3">
    <source>
        <dbReference type="ARBA" id="ARBA00007592"/>
    </source>
</evidence>